<evidence type="ECO:0000256" key="1">
    <source>
        <dbReference type="SAM" id="MobiDB-lite"/>
    </source>
</evidence>
<name>A0ABP9NEI7_9PSEU</name>
<dbReference type="Pfam" id="PF13399">
    <property type="entry name" value="LytR_C"/>
    <property type="match status" value="1"/>
</dbReference>
<feature type="region of interest" description="Disordered" evidence="1">
    <location>
        <begin position="177"/>
        <end position="219"/>
    </location>
</feature>
<dbReference type="EMBL" id="BAABJO010000005">
    <property type="protein sequence ID" value="GAA5116365.1"/>
    <property type="molecule type" value="Genomic_DNA"/>
</dbReference>
<reference evidence="4" key="1">
    <citation type="journal article" date="2019" name="Int. J. Syst. Evol. Microbiol.">
        <title>The Global Catalogue of Microorganisms (GCM) 10K type strain sequencing project: providing services to taxonomists for standard genome sequencing and annotation.</title>
        <authorList>
            <consortium name="The Broad Institute Genomics Platform"/>
            <consortium name="The Broad Institute Genome Sequencing Center for Infectious Disease"/>
            <person name="Wu L."/>
            <person name="Ma J."/>
        </authorList>
    </citation>
    <scope>NUCLEOTIDE SEQUENCE [LARGE SCALE GENOMIC DNA]</scope>
    <source>
        <strain evidence="4">JCM 18302</strain>
    </source>
</reference>
<gene>
    <name evidence="3" type="ORF">GCM10023320_16550</name>
</gene>
<protein>
    <recommendedName>
        <fullName evidence="2">LytR/CpsA/Psr regulator C-terminal domain-containing protein</fullName>
    </recommendedName>
</protein>
<dbReference type="Gene3D" id="3.30.70.2390">
    <property type="match status" value="1"/>
</dbReference>
<evidence type="ECO:0000259" key="2">
    <source>
        <dbReference type="Pfam" id="PF13399"/>
    </source>
</evidence>
<dbReference type="RefSeq" id="WP_345604243.1">
    <property type="nucleotide sequence ID" value="NZ_BAABJO010000005.1"/>
</dbReference>
<feature type="domain" description="LytR/CpsA/Psr regulator C-terminal" evidence="2">
    <location>
        <begin position="74"/>
        <end position="163"/>
    </location>
</feature>
<proteinExistence type="predicted"/>
<evidence type="ECO:0000313" key="4">
    <source>
        <dbReference type="Proteomes" id="UP001500804"/>
    </source>
</evidence>
<comment type="caution">
    <text evidence="3">The sequence shown here is derived from an EMBL/GenBank/DDBJ whole genome shotgun (WGS) entry which is preliminary data.</text>
</comment>
<keyword evidence="4" id="KW-1185">Reference proteome</keyword>
<organism evidence="3 4">
    <name type="scientific">Pseudonocardia adelaidensis</name>
    <dbReference type="NCBI Taxonomy" id="648754"/>
    <lineage>
        <taxon>Bacteria</taxon>
        <taxon>Bacillati</taxon>
        <taxon>Actinomycetota</taxon>
        <taxon>Actinomycetes</taxon>
        <taxon>Pseudonocardiales</taxon>
        <taxon>Pseudonocardiaceae</taxon>
        <taxon>Pseudonocardia</taxon>
    </lineage>
</organism>
<sequence length="219" mass="21986">MTATRTRPYQRRRQGPVLVVVSVLAVAAIATWSIVFVNAGGAASASSCPVPNPPAGEVLESGALDDVPSAPPATVEVHVLNAGGQRGQASLVAAQLGDLGFAVKGTGNDPLFPNEDMECYGQLRFGAAGETAASTLTLVMPCVELVRDGRPDAGVDISVGTGFGDFNPGRAARDALDQLTEPGGGTDGAANADPDAAAAAPAPPTLPPELVEEARSASC</sequence>
<feature type="compositionally biased region" description="Low complexity" evidence="1">
    <location>
        <begin position="188"/>
        <end position="200"/>
    </location>
</feature>
<accession>A0ABP9NEI7</accession>
<dbReference type="NCBIfam" id="NF035953">
    <property type="entry name" value="integrity_Cei"/>
    <property type="match status" value="1"/>
</dbReference>
<dbReference type="Proteomes" id="UP001500804">
    <property type="component" value="Unassembled WGS sequence"/>
</dbReference>
<evidence type="ECO:0000313" key="3">
    <source>
        <dbReference type="EMBL" id="GAA5116365.1"/>
    </source>
</evidence>
<dbReference type="InterPro" id="IPR027381">
    <property type="entry name" value="LytR/CpsA/Psr_C"/>
</dbReference>